<reference evidence="3" key="1">
    <citation type="journal article" date="2023" name="Commun. Biol.">
        <title>Genome analysis of Parmales, the sister group of diatoms, reveals the evolutionary specialization of diatoms from phago-mixotrophs to photoautotrophs.</title>
        <authorList>
            <person name="Ban H."/>
            <person name="Sato S."/>
            <person name="Yoshikawa S."/>
            <person name="Yamada K."/>
            <person name="Nakamura Y."/>
            <person name="Ichinomiya M."/>
            <person name="Sato N."/>
            <person name="Blanc-Mathieu R."/>
            <person name="Endo H."/>
            <person name="Kuwata A."/>
            <person name="Ogata H."/>
        </authorList>
    </citation>
    <scope>NUCLEOTIDE SEQUENCE [LARGE SCALE GENOMIC DNA]</scope>
    <source>
        <strain evidence="3">NIES 3699</strain>
    </source>
</reference>
<keyword evidence="1" id="KW-0472">Membrane</keyword>
<name>A0A9W7C5K1_9STRA</name>
<dbReference type="AlphaFoldDB" id="A0A9W7C5K1"/>
<dbReference type="Proteomes" id="UP001165160">
    <property type="component" value="Unassembled WGS sequence"/>
</dbReference>
<feature type="transmembrane region" description="Helical" evidence="1">
    <location>
        <begin position="308"/>
        <end position="325"/>
    </location>
</feature>
<feature type="transmembrane region" description="Helical" evidence="1">
    <location>
        <begin position="92"/>
        <end position="111"/>
    </location>
</feature>
<organism evidence="2 3">
    <name type="scientific">Triparma verrucosa</name>
    <dbReference type="NCBI Taxonomy" id="1606542"/>
    <lineage>
        <taxon>Eukaryota</taxon>
        <taxon>Sar</taxon>
        <taxon>Stramenopiles</taxon>
        <taxon>Ochrophyta</taxon>
        <taxon>Bolidophyceae</taxon>
        <taxon>Parmales</taxon>
        <taxon>Triparmaceae</taxon>
        <taxon>Triparma</taxon>
    </lineage>
</organism>
<keyword evidence="1" id="KW-0812">Transmembrane</keyword>
<evidence type="ECO:0000313" key="2">
    <source>
        <dbReference type="EMBL" id="GMI02628.1"/>
    </source>
</evidence>
<feature type="transmembrane region" description="Helical" evidence="1">
    <location>
        <begin position="21"/>
        <end position="40"/>
    </location>
</feature>
<sequence>MYSSILKSLLLLGNSPGVLRRALVYALYATDVYLCYYFLWELCGYLLHTDEKDIDGPCRQTYTYSLAEEDGERSYAIACRVDSWLEKVISTWISGFLYAPLGVLLEGIRLYPKSLKCKSNVEIVLMYTFDNINFELVTFFLFATFGLPNLLTLTFGEDHETEWNIIVFETVAFLNMAFAIFDMAAVTFVFFFSWVAFSFFSYGNGSCMEGICQNPSTCQYIEAILSASPQALFETIAPNATSIYGINDDLQNGCGVAYIEINGVNVETINSHDSYFGEPSNWTTIFYNITSAGCEGYCTSASTFFRQYCIYMSQALFFLLIWYSVEIMILGPDPRLKNLPARKEYVLGLRGLGGILLFHFIYLQALLFGEFTVGLAMHAFAWLRNNDEGYTFLDYTVSVFREYTEGENLDCSDRLIQTFLSRADFISQGGPRNIIKESSKFKRLRRSEGIAAAIRQSWRRAEIEGEGLQKETEFVQNPVGEGI</sequence>
<protein>
    <submittedName>
        <fullName evidence="2">Uncharacterized protein</fullName>
    </submittedName>
</protein>
<evidence type="ECO:0000313" key="3">
    <source>
        <dbReference type="Proteomes" id="UP001165160"/>
    </source>
</evidence>
<feature type="transmembrane region" description="Helical" evidence="1">
    <location>
        <begin position="345"/>
        <end position="368"/>
    </location>
</feature>
<comment type="caution">
    <text evidence="2">The sequence shown here is derived from an EMBL/GenBank/DDBJ whole genome shotgun (WGS) entry which is preliminary data.</text>
</comment>
<gene>
    <name evidence="2" type="ORF">TrVE_jg13807</name>
</gene>
<evidence type="ECO:0000256" key="1">
    <source>
        <dbReference type="SAM" id="Phobius"/>
    </source>
</evidence>
<dbReference type="EMBL" id="BRXX01000286">
    <property type="protein sequence ID" value="GMI02628.1"/>
    <property type="molecule type" value="Genomic_DNA"/>
</dbReference>
<feature type="transmembrane region" description="Helical" evidence="1">
    <location>
        <begin position="171"/>
        <end position="200"/>
    </location>
</feature>
<feature type="transmembrane region" description="Helical" evidence="1">
    <location>
        <begin position="132"/>
        <end position="151"/>
    </location>
</feature>
<accession>A0A9W7C5K1</accession>
<keyword evidence="1" id="KW-1133">Transmembrane helix</keyword>
<proteinExistence type="predicted"/>
<keyword evidence="3" id="KW-1185">Reference proteome</keyword>